<evidence type="ECO:0000256" key="7">
    <source>
        <dbReference type="ARBA" id="ARBA00023098"/>
    </source>
</evidence>
<evidence type="ECO:0000256" key="8">
    <source>
        <dbReference type="ARBA" id="ARBA00023140"/>
    </source>
</evidence>
<dbReference type="Pfam" id="PF01636">
    <property type="entry name" value="APH"/>
    <property type="match status" value="1"/>
</dbReference>
<comment type="cofactor">
    <cofactor evidence="1 9">
        <name>FAD</name>
        <dbReference type="ChEBI" id="CHEBI:57692"/>
    </cofactor>
</comment>
<evidence type="ECO:0000256" key="3">
    <source>
        <dbReference type="ARBA" id="ARBA00009347"/>
    </source>
</evidence>
<feature type="region of interest" description="Disordered" evidence="10">
    <location>
        <begin position="1"/>
        <end position="23"/>
    </location>
</feature>
<evidence type="ECO:0000259" key="12">
    <source>
        <dbReference type="Pfam" id="PF01636"/>
    </source>
</evidence>
<dbReference type="InterPro" id="IPR011009">
    <property type="entry name" value="Kinase-like_dom_sf"/>
</dbReference>
<dbReference type="SUPFAM" id="SSF56112">
    <property type="entry name" value="Protein kinase-like (PK-like)"/>
    <property type="match status" value="1"/>
</dbReference>
<dbReference type="Pfam" id="PF02770">
    <property type="entry name" value="Acyl-CoA_dh_M"/>
    <property type="match status" value="1"/>
</dbReference>
<evidence type="ECO:0000256" key="1">
    <source>
        <dbReference type="ARBA" id="ARBA00001974"/>
    </source>
</evidence>
<keyword evidence="4 9" id="KW-0285">Flavoprotein</keyword>
<dbReference type="Gene3D" id="3.90.1200.10">
    <property type="match status" value="1"/>
</dbReference>
<feature type="compositionally biased region" description="Basic and acidic residues" evidence="10">
    <location>
        <begin position="1"/>
        <end position="21"/>
    </location>
</feature>
<name>A0A0N4X876_HAEPC</name>
<reference evidence="14 15" key="2">
    <citation type="submission" date="2018-11" db="EMBL/GenBank/DDBJ databases">
        <authorList>
            <consortium name="Pathogen Informatics"/>
        </authorList>
    </citation>
    <scope>NUCLEOTIDE SEQUENCE [LARGE SCALE GENOMIC DNA]</scope>
    <source>
        <strain evidence="14 15">MHpl1</strain>
    </source>
</reference>
<dbReference type="PANTHER" id="PTHR48083">
    <property type="entry name" value="MEDIUM-CHAIN SPECIFIC ACYL-COA DEHYDROGENASE, MITOCHONDRIAL-RELATED"/>
    <property type="match status" value="1"/>
</dbReference>
<proteinExistence type="inferred from homology"/>
<keyword evidence="5 9" id="KW-0274">FAD</keyword>
<evidence type="ECO:0000259" key="13">
    <source>
        <dbReference type="Pfam" id="PF02770"/>
    </source>
</evidence>
<dbReference type="InterPro" id="IPR009075">
    <property type="entry name" value="AcylCo_DH/oxidase_C"/>
</dbReference>
<dbReference type="InterPro" id="IPR050741">
    <property type="entry name" value="Acyl-CoA_dehydrogenase"/>
</dbReference>
<gene>
    <name evidence="14" type="ORF">HPLM_LOCUS20560</name>
</gene>
<feature type="domain" description="Acyl-CoA oxidase/dehydrogenase middle" evidence="13">
    <location>
        <begin position="274"/>
        <end position="355"/>
    </location>
</feature>
<feature type="domain" description="Aminoglycoside phosphotransferase" evidence="12">
    <location>
        <begin position="43"/>
        <end position="240"/>
    </location>
</feature>
<keyword evidence="7" id="KW-0443">Lipid metabolism</keyword>
<dbReference type="InterPro" id="IPR046373">
    <property type="entry name" value="Acyl-CoA_Oxase/DH_mid-dom_sf"/>
</dbReference>
<keyword evidence="6 9" id="KW-0560">Oxidoreductase</keyword>
<accession>A0A0N4X876</accession>
<dbReference type="Gene3D" id="1.20.140.10">
    <property type="entry name" value="Butyryl-CoA Dehydrogenase, subunit A, domain 3"/>
    <property type="match status" value="1"/>
</dbReference>
<protein>
    <submittedName>
        <fullName evidence="16">Acyl-CoA_dh_1 domain-containing protein</fullName>
    </submittedName>
</protein>
<dbReference type="Gene3D" id="2.40.110.10">
    <property type="entry name" value="Butyryl-CoA Dehydrogenase, subunit A, domain 2"/>
    <property type="match status" value="1"/>
</dbReference>
<dbReference type="WBParaSite" id="HPLM_0002056801-mRNA-1">
    <property type="protein sequence ID" value="HPLM_0002056801-mRNA-1"/>
    <property type="gene ID" value="HPLM_0002056801"/>
</dbReference>
<comment type="subcellular location">
    <subcellularLocation>
        <location evidence="2">Peroxisome</location>
    </subcellularLocation>
</comment>
<dbReference type="SUPFAM" id="SSF56645">
    <property type="entry name" value="Acyl-CoA dehydrogenase NM domain-like"/>
    <property type="match status" value="1"/>
</dbReference>
<sequence length="522" mass="59386">MRGYAYEKKIKPSGHRTDRDGMSNSIAKLDKGMTNGIFELTRNLVADCRIYKIEAYLSLLDTPFYLMEYTKGRIFMDPALSEQNPSERKEIYTEAIRTLSTIHSVNHEKVGLADYGKKEGYMKRNLQRWAKNYEMAKTDDIPEMHQLHDYLLQNIPEENNDVAIVHGDFRRVFIEALRRSLDNLIFHPTQCRVIAVLDWETSTIGDPYADLATFLFPHYSTIKSKVLPGMGHHTEQDFHRLGIPTVQEVLELYARTRQVEPIDPKKWVFYGSIVRDGDEYIINARKWFTSNAAHTDCQICIFMGRVIGKTTNRLSQHSMVLVPMKCPGVKIVRNLHVFGADDAPSGHCEVLFTNVRVPVGNMILGEGRGFEIAQGRLGPGRIHHAMRLIGHAERAIDIMKERTSYRKAFGRRLREFDSVRKEIALSRCDVEQARLLVLKAAHMIDTIGPKGAQSEIAMIKVVAPNMAQRVVDRAIQMLGGSGLTVDTPLSFFFTAARSLRLADGPDEVHLETIAKNEFRSRL</sequence>
<dbReference type="Pfam" id="PF00441">
    <property type="entry name" value="Acyl-CoA_dh_1"/>
    <property type="match status" value="1"/>
</dbReference>
<keyword evidence="15" id="KW-1185">Reference proteome</keyword>
<dbReference type="GO" id="GO:0003995">
    <property type="term" value="F:acyl-CoA dehydrogenase activity"/>
    <property type="evidence" value="ECO:0007669"/>
    <property type="project" value="TreeGrafter"/>
</dbReference>
<dbReference type="InterPro" id="IPR002575">
    <property type="entry name" value="Aminoglycoside_PTrfase"/>
</dbReference>
<dbReference type="InterPro" id="IPR036250">
    <property type="entry name" value="AcylCo_DH-like_C"/>
</dbReference>
<dbReference type="Proteomes" id="UP000268014">
    <property type="component" value="Unassembled WGS sequence"/>
</dbReference>
<evidence type="ECO:0000256" key="9">
    <source>
        <dbReference type="RuleBase" id="RU362125"/>
    </source>
</evidence>
<dbReference type="OrthoDB" id="434771at2759"/>
<dbReference type="STRING" id="6290.A0A0N4X876"/>
<organism evidence="16">
    <name type="scientific">Haemonchus placei</name>
    <name type="common">Barber's pole worm</name>
    <dbReference type="NCBI Taxonomy" id="6290"/>
    <lineage>
        <taxon>Eukaryota</taxon>
        <taxon>Metazoa</taxon>
        <taxon>Ecdysozoa</taxon>
        <taxon>Nematoda</taxon>
        <taxon>Chromadorea</taxon>
        <taxon>Rhabditida</taxon>
        <taxon>Rhabditina</taxon>
        <taxon>Rhabditomorpha</taxon>
        <taxon>Strongyloidea</taxon>
        <taxon>Trichostrongylidae</taxon>
        <taxon>Haemonchus</taxon>
    </lineage>
</organism>
<evidence type="ECO:0000256" key="5">
    <source>
        <dbReference type="ARBA" id="ARBA00022827"/>
    </source>
</evidence>
<evidence type="ECO:0000256" key="10">
    <source>
        <dbReference type="SAM" id="MobiDB-lite"/>
    </source>
</evidence>
<feature type="domain" description="Acyl-CoA dehydrogenase/oxidase C-terminal" evidence="11">
    <location>
        <begin position="367"/>
        <end position="516"/>
    </location>
</feature>
<evidence type="ECO:0000313" key="16">
    <source>
        <dbReference type="WBParaSite" id="HPLM_0002056801-mRNA-1"/>
    </source>
</evidence>
<evidence type="ECO:0000313" key="15">
    <source>
        <dbReference type="Proteomes" id="UP000268014"/>
    </source>
</evidence>
<dbReference type="GO" id="GO:0005739">
    <property type="term" value="C:mitochondrion"/>
    <property type="evidence" value="ECO:0007669"/>
    <property type="project" value="TreeGrafter"/>
</dbReference>
<reference evidence="16" key="1">
    <citation type="submission" date="2017-02" db="UniProtKB">
        <authorList>
            <consortium name="WormBaseParasite"/>
        </authorList>
    </citation>
    <scope>IDENTIFICATION</scope>
</reference>
<dbReference type="SUPFAM" id="SSF47203">
    <property type="entry name" value="Acyl-CoA dehydrogenase C-terminal domain-like"/>
    <property type="match status" value="1"/>
</dbReference>
<evidence type="ECO:0000259" key="11">
    <source>
        <dbReference type="Pfam" id="PF00441"/>
    </source>
</evidence>
<evidence type="ECO:0000256" key="6">
    <source>
        <dbReference type="ARBA" id="ARBA00023002"/>
    </source>
</evidence>
<dbReference type="AlphaFoldDB" id="A0A0N4X876"/>
<dbReference type="GO" id="GO:0033539">
    <property type="term" value="P:fatty acid beta-oxidation using acyl-CoA dehydrogenase"/>
    <property type="evidence" value="ECO:0007669"/>
    <property type="project" value="TreeGrafter"/>
</dbReference>
<dbReference type="InterPro" id="IPR006091">
    <property type="entry name" value="Acyl-CoA_Oxase/DH_mid-dom"/>
</dbReference>
<comment type="similarity">
    <text evidence="3 9">Belongs to the acyl-CoA dehydrogenase family.</text>
</comment>
<keyword evidence="8" id="KW-0576">Peroxisome</keyword>
<dbReference type="CDD" id="cd05154">
    <property type="entry name" value="ACAD10_11_N-like"/>
    <property type="match status" value="1"/>
</dbReference>
<dbReference type="GO" id="GO:0005777">
    <property type="term" value="C:peroxisome"/>
    <property type="evidence" value="ECO:0007669"/>
    <property type="project" value="UniProtKB-SubCell"/>
</dbReference>
<evidence type="ECO:0000256" key="2">
    <source>
        <dbReference type="ARBA" id="ARBA00004275"/>
    </source>
</evidence>
<dbReference type="PANTHER" id="PTHR48083:SF35">
    <property type="entry name" value="ACYL-COA DEHYDROGENASE FAMILY MEMBER 10"/>
    <property type="match status" value="1"/>
</dbReference>
<evidence type="ECO:0000256" key="4">
    <source>
        <dbReference type="ARBA" id="ARBA00022630"/>
    </source>
</evidence>
<evidence type="ECO:0000313" key="14">
    <source>
        <dbReference type="EMBL" id="VDO84611.1"/>
    </source>
</evidence>
<dbReference type="InterPro" id="IPR041726">
    <property type="entry name" value="ACAD10_11_N"/>
</dbReference>
<dbReference type="EMBL" id="UZAF01022337">
    <property type="protein sequence ID" value="VDO84611.1"/>
    <property type="molecule type" value="Genomic_DNA"/>
</dbReference>
<dbReference type="InterPro" id="IPR009100">
    <property type="entry name" value="AcylCoA_DH/oxidase_NM_dom_sf"/>
</dbReference>